<dbReference type="CDD" id="cd01949">
    <property type="entry name" value="GGDEF"/>
    <property type="match status" value="1"/>
</dbReference>
<evidence type="ECO:0000259" key="5">
    <source>
        <dbReference type="PROSITE" id="PS50887"/>
    </source>
</evidence>
<comment type="caution">
    <text evidence="3">Lacks conserved residue(s) required for the propagation of feature annotation.</text>
</comment>
<dbReference type="KEGG" id="rom:EI983_11835"/>
<dbReference type="InterPro" id="IPR000160">
    <property type="entry name" value="GGDEF_dom"/>
</dbReference>
<dbReference type="GO" id="GO:0000160">
    <property type="term" value="P:phosphorelay signal transduction system"/>
    <property type="evidence" value="ECO:0007669"/>
    <property type="project" value="InterPro"/>
</dbReference>
<evidence type="ECO:0000313" key="6">
    <source>
        <dbReference type="EMBL" id="QGX98923.1"/>
    </source>
</evidence>
<dbReference type="OrthoDB" id="9812260at2"/>
<dbReference type="SUPFAM" id="SSF52172">
    <property type="entry name" value="CheY-like"/>
    <property type="match status" value="2"/>
</dbReference>
<sequence length="470" mass="50905">MAGKVLLVDDVSTNRIILKVKLSAAYCNVIQAASVAEAQAVIAINRPDLILLSGRLATGSAARELMRAATEGTALSIPVVILTENQDKTFRIQALTDGVAEVITSPSQENFLLARLRSLLRAQQEADALPQHKIAVQALGFADPQSAFSPPAAITLITDDPGAGRRLTTALSPLLAHPLQVTDADQLRASRPAQRKDRPVSDLMIADLRGQTREDAVRRMTDFNAMVGGRNCPVLPLVAHTAQDVAATLLDIGARDVFFDDMRPEELALRIGVQLKQKHAHEQMRHQIKDSLQAAVTDPLTGLYNRRYALSFLKCLLSEKEHAERSFAVMVADLDHFKQINDTYGHGAGDQVLAHVAKTLTANLRAQDLVARIGGEEFLIITPDVTRRDAHRIAQELCGAISSMAPILPGQRRPIKVTTSIGVTIASPGHKTGMTSDIQTRSLLELADRALYTSKAEGRNTVTFSEKSAA</sequence>
<dbReference type="InterPro" id="IPR001789">
    <property type="entry name" value="Sig_transdc_resp-reg_receiver"/>
</dbReference>
<dbReference type="Pfam" id="PF00990">
    <property type="entry name" value="GGDEF"/>
    <property type="match status" value="1"/>
</dbReference>
<dbReference type="NCBIfam" id="TIGR00254">
    <property type="entry name" value="GGDEF"/>
    <property type="match status" value="1"/>
</dbReference>
<dbReference type="PANTHER" id="PTHR45138">
    <property type="entry name" value="REGULATORY COMPONENTS OF SENSORY TRANSDUCTION SYSTEM"/>
    <property type="match status" value="1"/>
</dbReference>
<dbReference type="InterPro" id="IPR043128">
    <property type="entry name" value="Rev_trsase/Diguanyl_cyclase"/>
</dbReference>
<comment type="catalytic activity">
    <reaction evidence="2">
        <text>2 GTP = 3',3'-c-di-GMP + 2 diphosphate</text>
        <dbReference type="Rhea" id="RHEA:24898"/>
        <dbReference type="ChEBI" id="CHEBI:33019"/>
        <dbReference type="ChEBI" id="CHEBI:37565"/>
        <dbReference type="ChEBI" id="CHEBI:58805"/>
        <dbReference type="EC" id="2.7.7.65"/>
    </reaction>
</comment>
<evidence type="ECO:0000256" key="2">
    <source>
        <dbReference type="ARBA" id="ARBA00034247"/>
    </source>
</evidence>
<proteinExistence type="predicted"/>
<dbReference type="Gene3D" id="3.40.50.2300">
    <property type="match status" value="1"/>
</dbReference>
<evidence type="ECO:0000256" key="3">
    <source>
        <dbReference type="PROSITE-ProRule" id="PRU00169"/>
    </source>
</evidence>
<name>A0A6I6ISQ5_9RHOB</name>
<organism evidence="6 7">
    <name type="scientific">Roseovarius faecimaris</name>
    <dbReference type="NCBI Taxonomy" id="2494550"/>
    <lineage>
        <taxon>Bacteria</taxon>
        <taxon>Pseudomonadati</taxon>
        <taxon>Pseudomonadota</taxon>
        <taxon>Alphaproteobacteria</taxon>
        <taxon>Rhodobacterales</taxon>
        <taxon>Roseobacteraceae</taxon>
        <taxon>Roseovarius</taxon>
    </lineage>
</organism>
<dbReference type="SMART" id="SM00448">
    <property type="entry name" value="REC"/>
    <property type="match status" value="1"/>
</dbReference>
<dbReference type="PROSITE" id="PS50110">
    <property type="entry name" value="RESPONSE_REGULATORY"/>
    <property type="match status" value="1"/>
</dbReference>
<dbReference type="InterPro" id="IPR050469">
    <property type="entry name" value="Diguanylate_Cyclase"/>
</dbReference>
<feature type="domain" description="GGDEF" evidence="5">
    <location>
        <begin position="325"/>
        <end position="467"/>
    </location>
</feature>
<dbReference type="PANTHER" id="PTHR45138:SF9">
    <property type="entry name" value="DIGUANYLATE CYCLASE DGCM-RELATED"/>
    <property type="match status" value="1"/>
</dbReference>
<dbReference type="EC" id="2.7.7.65" evidence="1"/>
<dbReference type="RefSeq" id="WP_157707604.1">
    <property type="nucleotide sequence ID" value="NZ_CP034348.1"/>
</dbReference>
<accession>A0A6I6ISQ5</accession>
<dbReference type="InterPro" id="IPR029787">
    <property type="entry name" value="Nucleotide_cyclase"/>
</dbReference>
<dbReference type="FunFam" id="3.30.70.270:FF:000001">
    <property type="entry name" value="Diguanylate cyclase domain protein"/>
    <property type="match status" value="1"/>
</dbReference>
<reference evidence="7" key="1">
    <citation type="submission" date="2018-12" db="EMBL/GenBank/DDBJ databases">
        <title>Complete genome sequence of Roseovarius sp. MME-070.</title>
        <authorList>
            <person name="Nam Y.-D."/>
            <person name="Kang J."/>
            <person name="Chung W.-H."/>
            <person name="Park Y.S."/>
        </authorList>
    </citation>
    <scope>NUCLEOTIDE SEQUENCE [LARGE SCALE GENOMIC DNA]</scope>
    <source>
        <strain evidence="7">MME-070</strain>
    </source>
</reference>
<dbReference type="AlphaFoldDB" id="A0A6I6ISQ5"/>
<dbReference type="SUPFAM" id="SSF55073">
    <property type="entry name" value="Nucleotide cyclase"/>
    <property type="match status" value="1"/>
</dbReference>
<dbReference type="Gene3D" id="3.30.70.270">
    <property type="match status" value="1"/>
</dbReference>
<dbReference type="InterPro" id="IPR011006">
    <property type="entry name" value="CheY-like_superfamily"/>
</dbReference>
<evidence type="ECO:0000259" key="4">
    <source>
        <dbReference type="PROSITE" id="PS50110"/>
    </source>
</evidence>
<keyword evidence="7" id="KW-1185">Reference proteome</keyword>
<gene>
    <name evidence="6" type="ORF">EI983_11835</name>
</gene>
<dbReference type="Proteomes" id="UP000428330">
    <property type="component" value="Chromosome"/>
</dbReference>
<dbReference type="Pfam" id="PF00072">
    <property type="entry name" value="Response_reg"/>
    <property type="match status" value="1"/>
</dbReference>
<evidence type="ECO:0000313" key="7">
    <source>
        <dbReference type="Proteomes" id="UP000428330"/>
    </source>
</evidence>
<evidence type="ECO:0000256" key="1">
    <source>
        <dbReference type="ARBA" id="ARBA00012528"/>
    </source>
</evidence>
<feature type="domain" description="Response regulatory" evidence="4">
    <location>
        <begin position="4"/>
        <end position="120"/>
    </location>
</feature>
<dbReference type="GO" id="GO:0052621">
    <property type="term" value="F:diguanylate cyclase activity"/>
    <property type="evidence" value="ECO:0007669"/>
    <property type="project" value="UniProtKB-EC"/>
</dbReference>
<dbReference type="EMBL" id="CP034348">
    <property type="protein sequence ID" value="QGX98923.1"/>
    <property type="molecule type" value="Genomic_DNA"/>
</dbReference>
<dbReference type="PROSITE" id="PS50887">
    <property type="entry name" value="GGDEF"/>
    <property type="match status" value="1"/>
</dbReference>
<protein>
    <recommendedName>
        <fullName evidence="1">diguanylate cyclase</fullName>
        <ecNumber evidence="1">2.7.7.65</ecNumber>
    </recommendedName>
</protein>
<dbReference type="SMART" id="SM00267">
    <property type="entry name" value="GGDEF"/>
    <property type="match status" value="1"/>
</dbReference>